<feature type="domain" description="CN hydrolase" evidence="6">
    <location>
        <begin position="3"/>
        <end position="233"/>
    </location>
</feature>
<dbReference type="InterPro" id="IPR036526">
    <property type="entry name" value="C-N_Hydrolase_sf"/>
</dbReference>
<dbReference type="PANTHER" id="PTHR47799:SF1">
    <property type="entry name" value="OMEGA-AMIDASE YAFV"/>
    <property type="match status" value="1"/>
</dbReference>
<name>A4CIQ1_ROBBH</name>
<keyword evidence="2 7" id="KW-0378">Hydrolase</keyword>
<dbReference type="PROSITE" id="PS50263">
    <property type="entry name" value="CN_HYDROLASE"/>
    <property type="match status" value="1"/>
</dbReference>
<gene>
    <name evidence="7" type="ordered locus">RB2501_07905</name>
</gene>
<dbReference type="FunFam" id="3.60.110.10:FF:000004">
    <property type="entry name" value="Carbon-nitrogen hydrolase"/>
    <property type="match status" value="1"/>
</dbReference>
<organism evidence="7 8">
    <name type="scientific">Robiginitalea biformata (strain ATCC BAA-864 / DSM 15991 / KCTC 12146 / HTCC2501)</name>
    <dbReference type="NCBI Taxonomy" id="313596"/>
    <lineage>
        <taxon>Bacteria</taxon>
        <taxon>Pseudomonadati</taxon>
        <taxon>Bacteroidota</taxon>
        <taxon>Flavobacteriia</taxon>
        <taxon>Flavobacteriales</taxon>
        <taxon>Flavobacteriaceae</taxon>
        <taxon>Robiginitalea</taxon>
    </lineage>
</organism>
<dbReference type="GO" id="GO:0050152">
    <property type="term" value="F:omega-amidase activity"/>
    <property type="evidence" value="ECO:0007669"/>
    <property type="project" value="UniProtKB-EC"/>
</dbReference>
<evidence type="ECO:0000313" key="7">
    <source>
        <dbReference type="EMBL" id="EAR16809.1"/>
    </source>
</evidence>
<dbReference type="HOGENOM" id="CLU_030130_3_7_10"/>
<dbReference type="KEGG" id="rbi:RB2501_07905"/>
<dbReference type="RefSeq" id="WP_015753565.1">
    <property type="nucleotide sequence ID" value="NC_013222.1"/>
</dbReference>
<sequence length="256" mass="29282">MELDIALVQTSLLWEDPPGNRARLGELLLPLRGNTDLIVLPEMFSSGFTMDPRHMEEGEAAKTLDWMREEAAAAGAALCGSLVWPQEDRFTNRFIFVEPDGKYHTYDKRHTFTLAGEDKVYARGTKNIRISYRGFAIRPQVCYDLRFPVWSRNTDDYDMLVYVANWPEARIAAWDTLLRARAIENMAFVIGVNRVGSDPNGLSYVGHSAAYDPLGKQLAYSEREEIVRVRIDREELVASRKQLRFLADRDSFTPGW</sequence>
<evidence type="ECO:0000256" key="5">
    <source>
        <dbReference type="ARBA" id="ARBA00072139"/>
    </source>
</evidence>
<dbReference type="SUPFAM" id="SSF56317">
    <property type="entry name" value="Carbon-nitrogen hydrolase"/>
    <property type="match status" value="1"/>
</dbReference>
<keyword evidence="8" id="KW-1185">Reference proteome</keyword>
<dbReference type="InterPro" id="IPR052737">
    <property type="entry name" value="Omega-amidase_YafV"/>
</dbReference>
<evidence type="ECO:0000256" key="1">
    <source>
        <dbReference type="ARBA" id="ARBA00010613"/>
    </source>
</evidence>
<dbReference type="eggNOG" id="COG0388">
    <property type="taxonomic scope" value="Bacteria"/>
</dbReference>
<comment type="catalytic activity">
    <reaction evidence="4">
        <text>a monoamide of a dicarboxylate + H2O = a dicarboxylate + NH4(+)</text>
        <dbReference type="Rhea" id="RHEA:11716"/>
        <dbReference type="ChEBI" id="CHEBI:15377"/>
        <dbReference type="ChEBI" id="CHEBI:28938"/>
        <dbReference type="ChEBI" id="CHEBI:28965"/>
        <dbReference type="ChEBI" id="CHEBI:77450"/>
        <dbReference type="EC" id="3.5.1.3"/>
    </reaction>
</comment>
<evidence type="ECO:0000256" key="3">
    <source>
        <dbReference type="ARBA" id="ARBA00039118"/>
    </source>
</evidence>
<reference evidence="7 8" key="1">
    <citation type="journal article" date="2009" name="J. Bacteriol.">
        <title>Complete genome sequence of Robiginitalea biformata HTCC2501.</title>
        <authorList>
            <person name="Oh H.M."/>
            <person name="Giovannoni S.J."/>
            <person name="Lee K."/>
            <person name="Ferriera S."/>
            <person name="Johnson J."/>
            <person name="Cho J.C."/>
        </authorList>
    </citation>
    <scope>NUCLEOTIDE SEQUENCE [LARGE SCALE GENOMIC DNA]</scope>
    <source>
        <strain evidence="8">ATCC BAA-864 / HTCC2501 / KCTC 12146</strain>
    </source>
</reference>
<dbReference type="OrthoDB" id="9811121at2"/>
<proteinExistence type="inferred from homology"/>
<dbReference type="GO" id="GO:0106008">
    <property type="term" value="F:2-oxoglutaramate amidase activity"/>
    <property type="evidence" value="ECO:0007669"/>
    <property type="project" value="TreeGrafter"/>
</dbReference>
<evidence type="ECO:0000313" key="8">
    <source>
        <dbReference type="Proteomes" id="UP000009049"/>
    </source>
</evidence>
<comment type="similarity">
    <text evidence="1">Belongs to the carbon-nitrogen hydrolase superfamily. NIT1/NIT2 family.</text>
</comment>
<dbReference type="Proteomes" id="UP000009049">
    <property type="component" value="Chromosome"/>
</dbReference>
<dbReference type="Pfam" id="PF00795">
    <property type="entry name" value="CN_hydrolase"/>
    <property type="match status" value="1"/>
</dbReference>
<dbReference type="CDD" id="cd07575">
    <property type="entry name" value="Xc-1258_like"/>
    <property type="match status" value="1"/>
</dbReference>
<evidence type="ECO:0000256" key="4">
    <source>
        <dbReference type="ARBA" id="ARBA00052904"/>
    </source>
</evidence>
<accession>A4CIQ1</accession>
<dbReference type="InterPro" id="IPR003010">
    <property type="entry name" value="C-N_Hydrolase"/>
</dbReference>
<dbReference type="Gene3D" id="3.60.110.10">
    <property type="entry name" value="Carbon-nitrogen hydrolase"/>
    <property type="match status" value="1"/>
</dbReference>
<dbReference type="PANTHER" id="PTHR47799">
    <property type="entry name" value="OMEGA-AMIDASE YAFV"/>
    <property type="match status" value="1"/>
</dbReference>
<protein>
    <recommendedName>
        <fullName evidence="5">Omega-amidase YafV</fullName>
        <ecNumber evidence="3">3.5.1.3</ecNumber>
    </recommendedName>
</protein>
<dbReference type="AlphaFoldDB" id="A4CIQ1"/>
<dbReference type="EC" id="3.5.1.3" evidence="3"/>
<evidence type="ECO:0000256" key="2">
    <source>
        <dbReference type="ARBA" id="ARBA00022801"/>
    </source>
</evidence>
<dbReference type="EMBL" id="CP001712">
    <property type="protein sequence ID" value="EAR16809.1"/>
    <property type="molecule type" value="Genomic_DNA"/>
</dbReference>
<dbReference type="STRING" id="313596.RB2501_07905"/>
<evidence type="ECO:0000259" key="6">
    <source>
        <dbReference type="PROSITE" id="PS50263"/>
    </source>
</evidence>